<proteinExistence type="predicted"/>
<feature type="compositionally biased region" description="Pro residues" evidence="1">
    <location>
        <begin position="1"/>
        <end position="11"/>
    </location>
</feature>
<sequence>MVPSHLPPVPSPLADSGRRPRERGVGFGAYATRPKCFKTLPLTHASAIPIMTCSATHSFRFTRHGIGLVALDGKALLDLRVPLHELDWYSEYYYLSSRSSPFSRSRFPLI</sequence>
<dbReference type="AlphaFoldDB" id="A0A5B0SIN8"/>
<evidence type="ECO:0000313" key="2">
    <source>
        <dbReference type="EMBL" id="KAA1137435.1"/>
    </source>
</evidence>
<feature type="region of interest" description="Disordered" evidence="1">
    <location>
        <begin position="1"/>
        <end position="21"/>
    </location>
</feature>
<gene>
    <name evidence="2" type="ORF">PGTUg99_014008</name>
</gene>
<dbReference type="EMBL" id="VDEP01000008">
    <property type="protein sequence ID" value="KAA1137435.1"/>
    <property type="molecule type" value="Genomic_DNA"/>
</dbReference>
<accession>A0A5B0SIN8</accession>
<dbReference type="Proteomes" id="UP000325313">
    <property type="component" value="Unassembled WGS sequence"/>
</dbReference>
<name>A0A5B0SIN8_PUCGR</name>
<protein>
    <submittedName>
        <fullName evidence="2">Uncharacterized protein</fullName>
    </submittedName>
</protein>
<organism evidence="2 3">
    <name type="scientific">Puccinia graminis f. sp. tritici</name>
    <dbReference type="NCBI Taxonomy" id="56615"/>
    <lineage>
        <taxon>Eukaryota</taxon>
        <taxon>Fungi</taxon>
        <taxon>Dikarya</taxon>
        <taxon>Basidiomycota</taxon>
        <taxon>Pucciniomycotina</taxon>
        <taxon>Pucciniomycetes</taxon>
        <taxon>Pucciniales</taxon>
        <taxon>Pucciniaceae</taxon>
        <taxon>Puccinia</taxon>
    </lineage>
</organism>
<comment type="caution">
    <text evidence="2">The sequence shown here is derived from an EMBL/GenBank/DDBJ whole genome shotgun (WGS) entry which is preliminary data.</text>
</comment>
<evidence type="ECO:0000256" key="1">
    <source>
        <dbReference type="SAM" id="MobiDB-lite"/>
    </source>
</evidence>
<evidence type="ECO:0000313" key="3">
    <source>
        <dbReference type="Proteomes" id="UP000325313"/>
    </source>
</evidence>
<reference evidence="2 3" key="1">
    <citation type="submission" date="2019-05" db="EMBL/GenBank/DDBJ databases">
        <title>Emergence of the Ug99 lineage of the wheat stem rust pathogen through somatic hybridization.</title>
        <authorList>
            <person name="Li F."/>
            <person name="Upadhyaya N.M."/>
            <person name="Sperschneider J."/>
            <person name="Matny O."/>
            <person name="Nguyen-Phuc H."/>
            <person name="Mago R."/>
            <person name="Raley C."/>
            <person name="Miller M.E."/>
            <person name="Silverstein K.A.T."/>
            <person name="Henningsen E."/>
            <person name="Hirsch C.D."/>
            <person name="Visser B."/>
            <person name="Pretorius Z.A."/>
            <person name="Steffenson B.J."/>
            <person name="Schwessinger B."/>
            <person name="Dodds P.N."/>
            <person name="Figueroa M."/>
        </authorList>
    </citation>
    <scope>NUCLEOTIDE SEQUENCE [LARGE SCALE GENOMIC DNA]</scope>
    <source>
        <strain evidence="2 3">Ug99</strain>
    </source>
</reference>